<evidence type="ECO:0008006" key="4">
    <source>
        <dbReference type="Google" id="ProtNLM"/>
    </source>
</evidence>
<evidence type="ECO:0000313" key="3">
    <source>
        <dbReference type="Proteomes" id="UP000292307"/>
    </source>
</evidence>
<reference evidence="2 3" key="1">
    <citation type="submission" date="2019-02" db="EMBL/GenBank/DDBJ databases">
        <title>Draft Genome Sequences of Six Type Strains of the Genus Massilia.</title>
        <authorList>
            <person name="Miess H."/>
            <person name="Frediansyhah A."/>
            <person name="Gross H."/>
        </authorList>
    </citation>
    <scope>NUCLEOTIDE SEQUENCE [LARGE SCALE GENOMIC DNA]</scope>
    <source>
        <strain evidence="2 3">DSM 17472</strain>
    </source>
</reference>
<name>A0ABX5RRW3_9BURK</name>
<accession>A0ABX5RRW3</accession>
<evidence type="ECO:0000256" key="1">
    <source>
        <dbReference type="SAM" id="SignalP"/>
    </source>
</evidence>
<keyword evidence="1" id="KW-0732">Signal</keyword>
<protein>
    <recommendedName>
        <fullName evidence="4">DUF4252 domain-containing protein</fullName>
    </recommendedName>
</protein>
<organism evidence="2 3">
    <name type="scientific">Pseudoduganella albidiflava</name>
    <dbReference type="NCBI Taxonomy" id="321983"/>
    <lineage>
        <taxon>Bacteria</taxon>
        <taxon>Pseudomonadati</taxon>
        <taxon>Pseudomonadota</taxon>
        <taxon>Betaproteobacteria</taxon>
        <taxon>Burkholderiales</taxon>
        <taxon>Oxalobacteraceae</taxon>
        <taxon>Telluria group</taxon>
        <taxon>Pseudoduganella</taxon>
    </lineage>
</organism>
<proteinExistence type="predicted"/>
<evidence type="ECO:0000313" key="2">
    <source>
        <dbReference type="EMBL" id="QBI01360.1"/>
    </source>
</evidence>
<dbReference type="Proteomes" id="UP000292307">
    <property type="component" value="Chromosome"/>
</dbReference>
<dbReference type="EMBL" id="CP036401">
    <property type="protein sequence ID" value="QBI01360.1"/>
    <property type="molecule type" value="Genomic_DNA"/>
</dbReference>
<feature type="chain" id="PRO_5046562317" description="DUF4252 domain-containing protein" evidence="1">
    <location>
        <begin position="19"/>
        <end position="192"/>
    </location>
</feature>
<feature type="signal peptide" evidence="1">
    <location>
        <begin position="1"/>
        <end position="18"/>
    </location>
</feature>
<sequence length="192" mass="21105">MKTICFAATMVFATVTWAAPAAPAAPVQTRDVPVNVFMQGRLPQPIALNVPVPVQYAQSKVKRIGYSYWMRPEDAATATADKLPAAHGYMYGSMATSVTYDARYKVFYGIDDPGSLNKLKESATNVQVRQFKDGKHPAVMISMISRSTGQPAYFMYMSTGVNKDVFFLVLRAPDGRPDIGAAVWEKLAQNIK</sequence>
<gene>
    <name evidence="2" type="ORF">EYF70_11250</name>
</gene>
<keyword evidence="3" id="KW-1185">Reference proteome</keyword>
<dbReference type="RefSeq" id="WP_131145482.1">
    <property type="nucleotide sequence ID" value="NZ_BMWV01000003.1"/>
</dbReference>